<evidence type="ECO:0000313" key="2">
    <source>
        <dbReference type="EMBL" id="KAK0423145.1"/>
    </source>
</evidence>
<dbReference type="SMART" id="SM00225">
    <property type="entry name" value="BTB"/>
    <property type="match status" value="1"/>
</dbReference>
<gene>
    <name evidence="2" type="ORF">QR680_007997</name>
</gene>
<proteinExistence type="predicted"/>
<dbReference type="InterPro" id="IPR000210">
    <property type="entry name" value="BTB/POZ_dom"/>
</dbReference>
<comment type="caution">
    <text evidence="2">The sequence shown here is derived from an EMBL/GenBank/DDBJ whole genome shotgun (WGS) entry which is preliminary data.</text>
</comment>
<dbReference type="PANTHER" id="PTHR22744:SF14">
    <property type="entry name" value="BTB DOMAIN-CONTAINING PROTEIN-RELATED"/>
    <property type="match status" value="1"/>
</dbReference>
<organism evidence="2 3">
    <name type="scientific">Steinernema hermaphroditum</name>
    <dbReference type="NCBI Taxonomy" id="289476"/>
    <lineage>
        <taxon>Eukaryota</taxon>
        <taxon>Metazoa</taxon>
        <taxon>Ecdysozoa</taxon>
        <taxon>Nematoda</taxon>
        <taxon>Chromadorea</taxon>
        <taxon>Rhabditida</taxon>
        <taxon>Tylenchina</taxon>
        <taxon>Panagrolaimomorpha</taxon>
        <taxon>Strongyloidoidea</taxon>
        <taxon>Steinernematidae</taxon>
        <taxon>Steinernema</taxon>
    </lineage>
</organism>
<keyword evidence="3" id="KW-1185">Reference proteome</keyword>
<evidence type="ECO:0000313" key="3">
    <source>
        <dbReference type="Proteomes" id="UP001175271"/>
    </source>
</evidence>
<dbReference type="CDD" id="cd18186">
    <property type="entry name" value="BTB_POZ_ZBTB_KLHL-like"/>
    <property type="match status" value="1"/>
</dbReference>
<dbReference type="PROSITE" id="PS50097">
    <property type="entry name" value="BTB"/>
    <property type="match status" value="1"/>
</dbReference>
<name>A0AA39IEX7_9BILA</name>
<dbReference type="Pfam" id="PF00651">
    <property type="entry name" value="BTB"/>
    <property type="match status" value="1"/>
</dbReference>
<dbReference type="PANTHER" id="PTHR22744">
    <property type="entry name" value="HELIX LOOP HELIX PROTEIN 21-RELATED"/>
    <property type="match status" value="1"/>
</dbReference>
<dbReference type="InterPro" id="IPR011333">
    <property type="entry name" value="SKP1/BTB/POZ_sf"/>
</dbReference>
<evidence type="ECO:0000259" key="1">
    <source>
        <dbReference type="PROSITE" id="PS50097"/>
    </source>
</evidence>
<sequence length="339" mass="38611">MSETSISGSLQCKVTSPGRQRLASEVADIGQFYWWTDVCLNYDPKLVESERKPTIQVDLYCDVKKPSDSPVYSLWHCTASLDVVVASPNPHNNCSMTVLTSFGSNIVKKFATIIFDGRSMPALSELRFPDESINISIDVQIIRSTAIPLEKDRNDMILSCKDAAKFQVAEGKTRPNLWLSKAILSRNSPVFAAMFDDDFREKTTNLHVINDTTLEEFLRFIALMYPVKYEFVDTTLPAVLRLADMYQCTYVISRCEQFLRSDESKFMAPMTKFAIADEFNLADDVRDEIVKKIPIEELKKVVRSGRHRVFSDYSRDIIERQLAAEPTIRTIRDSLNGNQ</sequence>
<dbReference type="SUPFAM" id="SSF54695">
    <property type="entry name" value="POZ domain"/>
    <property type="match status" value="1"/>
</dbReference>
<dbReference type="AlphaFoldDB" id="A0AA39IEX7"/>
<protein>
    <recommendedName>
        <fullName evidence="1">BTB domain-containing protein</fullName>
    </recommendedName>
</protein>
<accession>A0AA39IEX7</accession>
<dbReference type="EMBL" id="JAUCMV010000001">
    <property type="protein sequence ID" value="KAK0423145.1"/>
    <property type="molecule type" value="Genomic_DNA"/>
</dbReference>
<feature type="domain" description="BTB" evidence="1">
    <location>
        <begin position="154"/>
        <end position="233"/>
    </location>
</feature>
<dbReference type="Gene3D" id="3.30.710.10">
    <property type="entry name" value="Potassium Channel Kv1.1, Chain A"/>
    <property type="match status" value="1"/>
</dbReference>
<dbReference type="Proteomes" id="UP001175271">
    <property type="component" value="Unassembled WGS sequence"/>
</dbReference>
<reference evidence="2" key="1">
    <citation type="submission" date="2023-06" db="EMBL/GenBank/DDBJ databases">
        <title>Genomic analysis of the entomopathogenic nematode Steinernema hermaphroditum.</title>
        <authorList>
            <person name="Schwarz E.M."/>
            <person name="Heppert J.K."/>
            <person name="Baniya A."/>
            <person name="Schwartz H.T."/>
            <person name="Tan C.-H."/>
            <person name="Antoshechkin I."/>
            <person name="Sternberg P.W."/>
            <person name="Goodrich-Blair H."/>
            <person name="Dillman A.R."/>
        </authorList>
    </citation>
    <scope>NUCLEOTIDE SEQUENCE</scope>
    <source>
        <strain evidence="2">PS9179</strain>
        <tissue evidence="2">Whole animal</tissue>
    </source>
</reference>